<dbReference type="GO" id="GO:0008270">
    <property type="term" value="F:zinc ion binding"/>
    <property type="evidence" value="ECO:0007669"/>
    <property type="project" value="UniProtKB-KW"/>
</dbReference>
<dbReference type="Pfam" id="PF05699">
    <property type="entry name" value="Dimer_Tnp_hAT"/>
    <property type="match status" value="1"/>
</dbReference>
<dbReference type="PANTHER" id="PTHR46481:SF10">
    <property type="entry name" value="ZINC FINGER BED DOMAIN-CONTAINING PROTEIN 39"/>
    <property type="match status" value="1"/>
</dbReference>
<dbReference type="InterPro" id="IPR012337">
    <property type="entry name" value="RNaseH-like_sf"/>
</dbReference>
<dbReference type="GO" id="GO:0005634">
    <property type="term" value="C:nucleus"/>
    <property type="evidence" value="ECO:0007669"/>
    <property type="project" value="UniProtKB-SubCell"/>
</dbReference>
<dbReference type="GO" id="GO:0046983">
    <property type="term" value="F:protein dimerization activity"/>
    <property type="evidence" value="ECO:0007669"/>
    <property type="project" value="InterPro"/>
</dbReference>
<evidence type="ECO:0000256" key="3">
    <source>
        <dbReference type="ARBA" id="ARBA00022771"/>
    </source>
</evidence>
<feature type="compositionally biased region" description="Polar residues" evidence="6">
    <location>
        <begin position="54"/>
        <end position="66"/>
    </location>
</feature>
<evidence type="ECO:0000313" key="8">
    <source>
        <dbReference type="EMBL" id="KAG9185081.1"/>
    </source>
</evidence>
<organism evidence="8 9">
    <name type="scientific">Alternaria panax</name>
    <dbReference type="NCBI Taxonomy" id="48097"/>
    <lineage>
        <taxon>Eukaryota</taxon>
        <taxon>Fungi</taxon>
        <taxon>Dikarya</taxon>
        <taxon>Ascomycota</taxon>
        <taxon>Pezizomycotina</taxon>
        <taxon>Dothideomycetes</taxon>
        <taxon>Pleosporomycetidae</taxon>
        <taxon>Pleosporales</taxon>
        <taxon>Pleosporineae</taxon>
        <taxon>Pleosporaceae</taxon>
        <taxon>Alternaria</taxon>
        <taxon>Alternaria sect. Panax</taxon>
    </lineage>
</organism>
<evidence type="ECO:0000313" key="9">
    <source>
        <dbReference type="Proteomes" id="UP001199106"/>
    </source>
</evidence>
<evidence type="ECO:0000256" key="6">
    <source>
        <dbReference type="SAM" id="MobiDB-lite"/>
    </source>
</evidence>
<keyword evidence="9" id="KW-1185">Reference proteome</keyword>
<proteinExistence type="predicted"/>
<dbReference type="SUPFAM" id="SSF53098">
    <property type="entry name" value="Ribonuclease H-like"/>
    <property type="match status" value="1"/>
</dbReference>
<dbReference type="InterPro" id="IPR008906">
    <property type="entry name" value="HATC_C_dom"/>
</dbReference>
<evidence type="ECO:0000256" key="1">
    <source>
        <dbReference type="ARBA" id="ARBA00004123"/>
    </source>
</evidence>
<gene>
    <name evidence="8" type="ORF">G6011_03028</name>
</gene>
<dbReference type="Proteomes" id="UP001199106">
    <property type="component" value="Unassembled WGS sequence"/>
</dbReference>
<dbReference type="InterPro" id="IPR052035">
    <property type="entry name" value="ZnF_BED_domain_contain"/>
</dbReference>
<keyword evidence="4" id="KW-0862">Zinc</keyword>
<sequence length="865" mass="96583">MPPNQPPKRPRRDAFAPNKRARVAARGTESQPIDIDKSQQPAQRLSPHKALATAASQATEPPTFESQLRESQPEAAIVAPTEGSSAATVAITEDDEDGNEDRDKGLDERFADNFDGIDWSRLAPYCKPVATQKQRKSWIYRYGYRVALIKDPDRLFFVCRYCHQRKWIDAGQGGIYETTLSATTSARHLEQVRRGHNLTAPSKAHSTMKAGKGGLRALLKAASVKVSQGLANELGGFDCQAFRHAAVAWLVDGNHPLSEFQKPAFRQMLEAANVEAATALWTSHASVSRYVMRRFDLMLPQIVINLSKALSKIHISFDGWTTKGGKRGFLGVVAHYVNSAGNLIVLPIALPQLTGTHTGEKIAEVVSKTLQQFGINSRTVGYFMLDNATNNDTAVLSIAQQMGFNAAHRRLRCGAHTLNLIGQALLWGSNNDAYDNDTSELAVESELLRNWREDGPLGVLLSVINYIKTPQQLELFEKFQRLANAELPPDQREVLAPVKPVVTRWNSCYSAFERAVKLQPAVNAYAHHHICRVRDEDTYAISRGNKLPEAAVWMRSSGLTATDWAVVTEYIDVLKPLKSATKRLEGRGKDAEGRVGGGHYGAIAEVIPVFEYILTYYEQRVEAYEAVDYNAHDEAPEDHLAINLRAAWAKASNYYNKLDLSPAYYAATLLHPRYKTYCEVAWADKPEWLEANNRAFQELWAEYNTLPRAVRRPKVISNEIDDAIDALLDPDGAIAATDGYMDEYERWKACEPKASKGSYAAVHPIQYWVGLRDRYPNLAQMAIDVLSIPASSCECERMFSELGDLLEPRRRQISPQLLAAIQCVRRWHRAGFDQGDSAATATVTDADIDAIYRLCDWDHENEDLV</sequence>
<evidence type="ECO:0000259" key="7">
    <source>
        <dbReference type="Pfam" id="PF05699"/>
    </source>
</evidence>
<comment type="caution">
    <text evidence="8">The sequence shown here is derived from an EMBL/GenBank/DDBJ whole genome shotgun (WGS) entry which is preliminary data.</text>
</comment>
<protein>
    <recommendedName>
        <fullName evidence="7">HAT C-terminal dimerisation domain-containing protein</fullName>
    </recommendedName>
</protein>
<feature type="region of interest" description="Disordered" evidence="6">
    <location>
        <begin position="1"/>
        <end position="105"/>
    </location>
</feature>
<evidence type="ECO:0000256" key="2">
    <source>
        <dbReference type="ARBA" id="ARBA00022723"/>
    </source>
</evidence>
<comment type="subcellular location">
    <subcellularLocation>
        <location evidence="1">Nucleus</location>
    </subcellularLocation>
</comment>
<feature type="domain" description="HAT C-terminal dimerisation" evidence="7">
    <location>
        <begin position="751"/>
        <end position="827"/>
    </location>
</feature>
<accession>A0AAD4I663</accession>
<dbReference type="AlphaFoldDB" id="A0AAD4I663"/>
<reference evidence="8" key="1">
    <citation type="submission" date="2021-07" db="EMBL/GenBank/DDBJ databases">
        <title>Genome Resource of American Ginseng Black Spot Pathogen Alternaria panax.</title>
        <authorList>
            <person name="Qiu C."/>
            <person name="Wang W."/>
            <person name="Liu Z."/>
        </authorList>
    </citation>
    <scope>NUCLEOTIDE SEQUENCE</scope>
    <source>
        <strain evidence="8">BNCC115425</strain>
    </source>
</reference>
<dbReference type="EMBL" id="JAANER010000012">
    <property type="protein sequence ID" value="KAG9185081.1"/>
    <property type="molecule type" value="Genomic_DNA"/>
</dbReference>
<keyword evidence="3" id="KW-0863">Zinc-finger</keyword>
<keyword evidence="2" id="KW-0479">Metal-binding</keyword>
<dbReference type="PANTHER" id="PTHR46481">
    <property type="entry name" value="ZINC FINGER BED DOMAIN-CONTAINING PROTEIN 4"/>
    <property type="match status" value="1"/>
</dbReference>
<evidence type="ECO:0000256" key="5">
    <source>
        <dbReference type="ARBA" id="ARBA00023242"/>
    </source>
</evidence>
<name>A0AAD4I663_9PLEO</name>
<evidence type="ECO:0000256" key="4">
    <source>
        <dbReference type="ARBA" id="ARBA00022833"/>
    </source>
</evidence>
<keyword evidence="5" id="KW-0539">Nucleus</keyword>